<evidence type="ECO:0000313" key="2">
    <source>
        <dbReference type="EMBL" id="GAA4691354.1"/>
    </source>
</evidence>
<reference evidence="3" key="1">
    <citation type="journal article" date="2019" name="Int. J. Syst. Evol. Microbiol.">
        <title>The Global Catalogue of Microorganisms (GCM) 10K type strain sequencing project: providing services to taxonomists for standard genome sequencing and annotation.</title>
        <authorList>
            <consortium name="The Broad Institute Genomics Platform"/>
            <consortium name="The Broad Institute Genome Sequencing Center for Infectious Disease"/>
            <person name="Wu L."/>
            <person name="Ma J."/>
        </authorList>
    </citation>
    <scope>NUCLEOTIDE SEQUENCE [LARGE SCALE GENOMIC DNA]</scope>
    <source>
        <strain evidence="3">JCM 18531</strain>
    </source>
</reference>
<gene>
    <name evidence="2" type="ORF">GCM10023349_02560</name>
</gene>
<dbReference type="Proteomes" id="UP001499974">
    <property type="component" value="Unassembled WGS sequence"/>
</dbReference>
<dbReference type="RefSeq" id="WP_345518438.1">
    <property type="nucleotide sequence ID" value="NZ_BAABKM010000001.1"/>
</dbReference>
<keyword evidence="3" id="KW-1185">Reference proteome</keyword>
<proteinExistence type="predicted"/>
<evidence type="ECO:0000256" key="1">
    <source>
        <dbReference type="SAM" id="MobiDB-lite"/>
    </source>
</evidence>
<sequence length="77" mass="8758">MVDEDTMELIHRRMRKLDEFVTPGAASKRVGYDRSTLSVAFREGLARGWYETRGSAKWKNPQTGAPATEYRAVPRKG</sequence>
<dbReference type="EMBL" id="BAABKM010000001">
    <property type="protein sequence ID" value="GAA4691354.1"/>
    <property type="molecule type" value="Genomic_DNA"/>
</dbReference>
<organism evidence="2 3">
    <name type="scientific">Nocardioides conyzicola</name>
    <dbReference type="NCBI Taxonomy" id="1651781"/>
    <lineage>
        <taxon>Bacteria</taxon>
        <taxon>Bacillati</taxon>
        <taxon>Actinomycetota</taxon>
        <taxon>Actinomycetes</taxon>
        <taxon>Propionibacteriales</taxon>
        <taxon>Nocardioidaceae</taxon>
        <taxon>Nocardioides</taxon>
    </lineage>
</organism>
<evidence type="ECO:0000313" key="3">
    <source>
        <dbReference type="Proteomes" id="UP001499974"/>
    </source>
</evidence>
<accession>A0ABP8WM28</accession>
<protein>
    <submittedName>
        <fullName evidence="2">Uncharacterized protein</fullName>
    </submittedName>
</protein>
<comment type="caution">
    <text evidence="2">The sequence shown here is derived from an EMBL/GenBank/DDBJ whole genome shotgun (WGS) entry which is preliminary data.</text>
</comment>
<feature type="region of interest" description="Disordered" evidence="1">
    <location>
        <begin position="57"/>
        <end position="77"/>
    </location>
</feature>
<name>A0ABP8WM28_9ACTN</name>